<protein>
    <recommendedName>
        <fullName evidence="4">DUF4906 domain-containing protein</fullName>
    </recommendedName>
</protein>
<proteinExistence type="predicted"/>
<sequence length="482" mass="53434">MKLKIKYRIYLQMFVLALLAYSCSENENPVSDATNDQARLNLLIKTTRANDVLNKGNDGNFASLALYIFNQKDQRREYSELIPEFTPERLQEISRSVNVSPQTKIIYAIANYNDPNKTFSTPITADLTPDQLDQLTVEGIGLDNSSILMVGKKVVPINSSYVVAEVPMERLVARLDIYMFKNQGLEKDNVTVTSIEFNNQVLTTYGNPETVAMTPDAKYQKVAQPITENGTLQPMPSDLSGVVPANAHASFYTYRNLVASGTPDANTPYIRITASFNGISHTYRGYITDSGQTENKYSLLHNTVYRVMAMLDHPDNQLIIKTTPYPWEVVDSEIGQEVKEGDYKLQPYNGNDTGATTGIVQFPYIWNGEARNETSYADYSFSLTAPAGAVWTATLTNGLDFSFSTNGSVSGIPAVSKGIAGSDAHEIKIGAAKPWNGTLRRTYFYITVEGVKLKINPVQSNGSRQFPGDNDTDILISQTEYK</sequence>
<feature type="chain" id="PRO_5008030999" description="DUF4906 domain-containing protein" evidence="1">
    <location>
        <begin position="28"/>
        <end position="482"/>
    </location>
</feature>
<evidence type="ECO:0000256" key="1">
    <source>
        <dbReference type="SAM" id="SignalP"/>
    </source>
</evidence>
<dbReference type="PROSITE" id="PS51257">
    <property type="entry name" value="PROKAR_LIPOPROTEIN"/>
    <property type="match status" value="1"/>
</dbReference>
<dbReference type="Proteomes" id="UP000095541">
    <property type="component" value="Unassembled WGS sequence"/>
</dbReference>
<organism evidence="2 3">
    <name type="scientific">Bacteroides thetaiotaomicron</name>
    <dbReference type="NCBI Taxonomy" id="818"/>
    <lineage>
        <taxon>Bacteria</taxon>
        <taxon>Pseudomonadati</taxon>
        <taxon>Bacteroidota</taxon>
        <taxon>Bacteroidia</taxon>
        <taxon>Bacteroidales</taxon>
        <taxon>Bacteroidaceae</taxon>
        <taxon>Bacteroides</taxon>
    </lineage>
</organism>
<evidence type="ECO:0000313" key="2">
    <source>
        <dbReference type="EMBL" id="CUP72336.1"/>
    </source>
</evidence>
<name>A0A174QKN1_BACT4</name>
<dbReference type="RefSeq" id="WP_055217646.1">
    <property type="nucleotide sequence ID" value="NZ_CZBI01000002.1"/>
</dbReference>
<evidence type="ECO:0000313" key="3">
    <source>
        <dbReference type="Proteomes" id="UP000095541"/>
    </source>
</evidence>
<reference evidence="2 3" key="1">
    <citation type="submission" date="2015-09" db="EMBL/GenBank/DDBJ databases">
        <authorList>
            <consortium name="Pathogen Informatics"/>
        </authorList>
    </citation>
    <scope>NUCLEOTIDE SEQUENCE [LARGE SCALE GENOMIC DNA]</scope>
    <source>
        <strain evidence="2 3">2789STDY5834945</strain>
    </source>
</reference>
<dbReference type="AlphaFoldDB" id="A0A174QKN1"/>
<gene>
    <name evidence="2" type="ORF">ERS852557_01422</name>
</gene>
<accession>A0A174QKN1</accession>
<feature type="signal peptide" evidence="1">
    <location>
        <begin position="1"/>
        <end position="27"/>
    </location>
</feature>
<keyword evidence="1" id="KW-0732">Signal</keyword>
<evidence type="ECO:0008006" key="4">
    <source>
        <dbReference type="Google" id="ProtNLM"/>
    </source>
</evidence>
<dbReference type="EMBL" id="CZBI01000002">
    <property type="protein sequence ID" value="CUP72336.1"/>
    <property type="molecule type" value="Genomic_DNA"/>
</dbReference>